<feature type="binding site" evidence="7">
    <location>
        <position position="405"/>
    </location>
    <ligand>
        <name>ADP</name>
        <dbReference type="ChEBI" id="CHEBI:456216"/>
    </ligand>
</feature>
<keyword evidence="5 7" id="KW-0319">Glycerol metabolism</keyword>
<keyword evidence="6 7" id="KW-0067">ATP-binding</keyword>
<feature type="binding site" evidence="7">
    <location>
        <position position="262"/>
    </location>
    <ligand>
        <name>ADP</name>
        <dbReference type="ChEBI" id="CHEBI:456216"/>
    </ligand>
</feature>
<keyword evidence="3 7" id="KW-0547">Nucleotide-binding</keyword>
<protein>
    <recommendedName>
        <fullName evidence="7">Glycerol kinase</fullName>
        <ecNumber evidence="7">2.7.1.30</ecNumber>
    </recommendedName>
    <alternativeName>
        <fullName evidence="7">ATP:glycerol 3-phosphotransferase</fullName>
    </alternativeName>
    <alternativeName>
        <fullName evidence="7">Glycerokinase</fullName>
        <shortName evidence="7">GK</shortName>
    </alternativeName>
</protein>
<dbReference type="EC" id="2.7.1.30" evidence="7"/>
<feature type="binding site" evidence="7">
    <location>
        <position position="305"/>
    </location>
    <ligand>
        <name>ATP</name>
        <dbReference type="ChEBI" id="CHEBI:30616"/>
    </ligand>
</feature>
<comment type="caution">
    <text evidence="7">Lacks conserved residue(s) required for the propagation of feature annotation.</text>
</comment>
<dbReference type="PANTHER" id="PTHR10196">
    <property type="entry name" value="SUGAR KINASE"/>
    <property type="match status" value="1"/>
</dbReference>
<evidence type="ECO:0000256" key="5">
    <source>
        <dbReference type="ARBA" id="ARBA00022798"/>
    </source>
</evidence>
<keyword evidence="12" id="KW-1185">Reference proteome</keyword>
<evidence type="ECO:0000256" key="4">
    <source>
        <dbReference type="ARBA" id="ARBA00022777"/>
    </source>
</evidence>
<feature type="binding site" evidence="7">
    <location>
        <position position="12"/>
    </location>
    <ligand>
        <name>ADP</name>
        <dbReference type="ChEBI" id="CHEBI:456216"/>
    </ligand>
</feature>
<dbReference type="Proteomes" id="UP001467690">
    <property type="component" value="Unassembled WGS sequence"/>
</dbReference>
<dbReference type="Gene3D" id="3.30.420.40">
    <property type="match status" value="2"/>
</dbReference>
<feature type="binding site" evidence="7">
    <location>
        <position position="14"/>
    </location>
    <ligand>
        <name>ATP</name>
        <dbReference type="ChEBI" id="CHEBI:30616"/>
    </ligand>
</feature>
<dbReference type="GO" id="GO:0004370">
    <property type="term" value="F:glycerol kinase activity"/>
    <property type="evidence" value="ECO:0007669"/>
    <property type="project" value="UniProtKB-EC"/>
</dbReference>
<dbReference type="InterPro" id="IPR043129">
    <property type="entry name" value="ATPase_NBD"/>
</dbReference>
<evidence type="ECO:0000256" key="8">
    <source>
        <dbReference type="RuleBase" id="RU003733"/>
    </source>
</evidence>
<evidence type="ECO:0000256" key="7">
    <source>
        <dbReference type="HAMAP-Rule" id="MF_00186"/>
    </source>
</evidence>
<dbReference type="SUPFAM" id="SSF53067">
    <property type="entry name" value="Actin-like ATPase domain"/>
    <property type="match status" value="2"/>
</dbReference>
<evidence type="ECO:0000256" key="6">
    <source>
        <dbReference type="ARBA" id="ARBA00022840"/>
    </source>
</evidence>
<dbReference type="InterPro" id="IPR018485">
    <property type="entry name" value="FGGY_C"/>
</dbReference>
<evidence type="ECO:0000256" key="1">
    <source>
        <dbReference type="ARBA" id="ARBA00009156"/>
    </source>
</evidence>
<dbReference type="InterPro" id="IPR018484">
    <property type="entry name" value="FGGY_N"/>
</dbReference>
<feature type="binding site" evidence="7">
    <location>
        <position position="12"/>
    </location>
    <ligand>
        <name>sn-glycerol 3-phosphate</name>
        <dbReference type="ChEBI" id="CHEBI:57597"/>
    </ligand>
</feature>
<feature type="binding site" evidence="7">
    <location>
        <position position="405"/>
    </location>
    <ligand>
        <name>ATP</name>
        <dbReference type="ChEBI" id="CHEBI:30616"/>
    </ligand>
</feature>
<comment type="catalytic activity">
    <reaction evidence="7">
        <text>glycerol + ATP = sn-glycerol 3-phosphate + ADP + H(+)</text>
        <dbReference type="Rhea" id="RHEA:21644"/>
        <dbReference type="ChEBI" id="CHEBI:15378"/>
        <dbReference type="ChEBI" id="CHEBI:17754"/>
        <dbReference type="ChEBI" id="CHEBI:30616"/>
        <dbReference type="ChEBI" id="CHEBI:57597"/>
        <dbReference type="ChEBI" id="CHEBI:456216"/>
        <dbReference type="EC" id="2.7.1.30"/>
    </reaction>
</comment>
<comment type="similarity">
    <text evidence="1 7 8">Belongs to the FGGY kinase family.</text>
</comment>
<dbReference type="NCBIfam" id="TIGR01311">
    <property type="entry name" value="glycerol_kin"/>
    <property type="match status" value="1"/>
</dbReference>
<sequence length="492" mass="54416">MSHYILSIDQGTTSSRAIIFDEKGSIIQLEQQEFEQYYPENGWVEHNPKDIWTSTLAVCQQAIANAKVEISTIGICNQRETTLVWNKITGETLYNAIVWQDRRTSDYCDSIRTKENVAFIRDKTGLLIDPYFSATKIRWILENVDGARELAEQGELLFGTVDSYLIWMLTGGEKHVTDASNASRTLLFNIHTQQWDDELLDLFSIPKSILPEVLNSADKFGLTLPELLGTTIPINGVAGDQQAALFGQNCFKKGMAKSTYGTGGFLMVNTGDHACLSKNKLLTTVAYRLNNKTTYALEGSIFIAGAAVTWLRDGLNVIDSPEQSSETASKVPYDHGVYLVPAFTGLGAPHWDAHARGGLFGLTRATGMTEIISATLQSVGYQTRDLQQCIIEDGITIESLRVDGGMSRDNWTMKFLADILQIEVKRPATVETSALGVALLAGLKAGIYDSLEDINTLDSVAETFVPDISQQYSDKLYCKWLQAVESTKLFKP</sequence>
<dbReference type="PIRSF" id="PIRSF000538">
    <property type="entry name" value="GlpK"/>
    <property type="match status" value="1"/>
</dbReference>
<organism evidence="11 12">
    <name type="scientific">Catenovulum sediminis</name>
    <dbReference type="NCBI Taxonomy" id="1740262"/>
    <lineage>
        <taxon>Bacteria</taxon>
        <taxon>Pseudomonadati</taxon>
        <taxon>Pseudomonadota</taxon>
        <taxon>Gammaproteobacteria</taxon>
        <taxon>Alteromonadales</taxon>
        <taxon>Alteromonadaceae</taxon>
        <taxon>Catenovulum</taxon>
    </lineage>
</organism>
<comment type="activity regulation">
    <text evidence="7">Inhibited by fructose 1,6-bisphosphate (FBP).</text>
</comment>
<proteinExistence type="inferred from homology"/>
<evidence type="ECO:0000256" key="2">
    <source>
        <dbReference type="ARBA" id="ARBA00022679"/>
    </source>
</evidence>
<evidence type="ECO:0000256" key="3">
    <source>
        <dbReference type="ARBA" id="ARBA00022741"/>
    </source>
</evidence>
<keyword evidence="2 7" id="KW-0808">Transferase</keyword>
<feature type="binding site" evidence="7">
    <location>
        <position position="79"/>
    </location>
    <ligand>
        <name>sn-glycerol 3-phosphate</name>
        <dbReference type="ChEBI" id="CHEBI:57597"/>
    </ligand>
</feature>
<dbReference type="NCBIfam" id="NF000756">
    <property type="entry name" value="PRK00047.1"/>
    <property type="match status" value="1"/>
</dbReference>
<dbReference type="InterPro" id="IPR018483">
    <property type="entry name" value="Carb_kinase_FGGY_CS"/>
</dbReference>
<feature type="binding site" evidence="7">
    <location>
        <position position="79"/>
    </location>
    <ligand>
        <name>glycerol</name>
        <dbReference type="ChEBI" id="CHEBI:17754"/>
    </ligand>
</feature>
<feature type="binding site" evidence="7">
    <location>
        <position position="13"/>
    </location>
    <ligand>
        <name>ATP</name>
        <dbReference type="ChEBI" id="CHEBI:30616"/>
    </ligand>
</feature>
<dbReference type="EMBL" id="JBELOE010000067">
    <property type="protein sequence ID" value="MER2490766.1"/>
    <property type="molecule type" value="Genomic_DNA"/>
</dbReference>
<feature type="binding site" evidence="7">
    <location>
        <position position="131"/>
    </location>
    <ligand>
        <name>sn-glycerol 3-phosphate</name>
        <dbReference type="ChEBI" id="CHEBI:57597"/>
    </ligand>
</feature>
<feature type="binding site" evidence="7">
    <location>
        <position position="262"/>
    </location>
    <ligand>
        <name>ATP</name>
        <dbReference type="ChEBI" id="CHEBI:30616"/>
    </ligand>
</feature>
<feature type="binding site" evidence="7">
    <location>
        <position position="131"/>
    </location>
    <ligand>
        <name>glycerol</name>
        <dbReference type="ChEBI" id="CHEBI:17754"/>
    </ligand>
</feature>
<dbReference type="Pfam" id="PF00370">
    <property type="entry name" value="FGGY_N"/>
    <property type="match status" value="1"/>
</dbReference>
<feature type="binding site" evidence="7">
    <location>
        <position position="305"/>
    </location>
    <ligand>
        <name>ADP</name>
        <dbReference type="ChEBI" id="CHEBI:456216"/>
    </ligand>
</feature>
<reference evidence="11 12" key="1">
    <citation type="submission" date="2024-06" db="EMBL/GenBank/DDBJ databases">
        <authorList>
            <person name="Chen R.Y."/>
        </authorList>
    </citation>
    <scope>NUCLEOTIDE SEQUENCE [LARGE SCALE GENOMIC DNA]</scope>
    <source>
        <strain evidence="11 12">D2</strain>
    </source>
</reference>
<feature type="binding site" evidence="7">
    <location>
        <position position="240"/>
    </location>
    <ligand>
        <name>sn-glycerol 3-phosphate</name>
        <dbReference type="ChEBI" id="CHEBI:57597"/>
    </ligand>
</feature>
<feature type="domain" description="Carbohydrate kinase FGGY N-terminal" evidence="9">
    <location>
        <begin position="4"/>
        <end position="247"/>
    </location>
</feature>
<dbReference type="CDD" id="cd07786">
    <property type="entry name" value="FGGY_EcGK_like"/>
    <property type="match status" value="1"/>
</dbReference>
<evidence type="ECO:0000259" key="9">
    <source>
        <dbReference type="Pfam" id="PF00370"/>
    </source>
</evidence>
<comment type="pathway">
    <text evidence="7">Polyol metabolism; glycerol degradation via glycerol kinase pathway; sn-glycerol 3-phosphate from glycerol: step 1/1.</text>
</comment>
<dbReference type="PANTHER" id="PTHR10196:SF78">
    <property type="entry name" value="GLYCEROL KINASE"/>
    <property type="match status" value="1"/>
</dbReference>
<dbReference type="RefSeq" id="WP_350400556.1">
    <property type="nucleotide sequence ID" value="NZ_JBELOE010000067.1"/>
</dbReference>
<feature type="domain" description="Carbohydrate kinase FGGY C-terminal" evidence="10">
    <location>
        <begin position="257"/>
        <end position="443"/>
    </location>
</feature>
<dbReference type="InterPro" id="IPR005999">
    <property type="entry name" value="Glycerol_kin"/>
</dbReference>
<dbReference type="PROSITE" id="PS00933">
    <property type="entry name" value="FGGY_KINASES_1"/>
    <property type="match status" value="1"/>
</dbReference>
<evidence type="ECO:0000313" key="12">
    <source>
        <dbReference type="Proteomes" id="UP001467690"/>
    </source>
</evidence>
<comment type="function">
    <text evidence="7">Key enzyme in the regulation of glycerol uptake and metabolism. Catalyzes the phosphorylation of glycerol to yield sn-glycerol 3-phosphate.</text>
</comment>
<feature type="binding site" evidence="7">
    <location>
        <position position="240"/>
    </location>
    <ligand>
        <name>glycerol</name>
        <dbReference type="ChEBI" id="CHEBI:17754"/>
    </ligand>
</feature>
<evidence type="ECO:0000313" key="11">
    <source>
        <dbReference type="EMBL" id="MER2490766.1"/>
    </source>
</evidence>
<keyword evidence="4 7" id="KW-0418">Kinase</keyword>
<feature type="binding site" evidence="7">
    <location>
        <position position="16"/>
    </location>
    <ligand>
        <name>ADP</name>
        <dbReference type="ChEBI" id="CHEBI:456216"/>
    </ligand>
</feature>
<dbReference type="HAMAP" id="MF_00186">
    <property type="entry name" value="Glycerol_kin"/>
    <property type="match status" value="1"/>
</dbReference>
<dbReference type="PROSITE" id="PS00445">
    <property type="entry name" value="FGGY_KINASES_2"/>
    <property type="match status" value="1"/>
</dbReference>
<feature type="binding site" evidence="7">
    <location>
        <position position="80"/>
    </location>
    <ligand>
        <name>glycerol</name>
        <dbReference type="ChEBI" id="CHEBI:17754"/>
    </ligand>
</feature>
<gene>
    <name evidence="7 11" type="primary">glpK</name>
    <name evidence="11" type="ORF">ABS311_02575</name>
</gene>
<dbReference type="InterPro" id="IPR000577">
    <property type="entry name" value="Carb_kinase_FGGY"/>
</dbReference>
<name>A0ABV1RDA8_9ALTE</name>
<comment type="caution">
    <text evidence="11">The sequence shown here is derived from an EMBL/GenBank/DDBJ whole genome shotgun (WGS) entry which is preliminary data.</text>
</comment>
<evidence type="ECO:0000259" key="10">
    <source>
        <dbReference type="Pfam" id="PF02782"/>
    </source>
</evidence>
<feature type="binding site" evidence="7">
    <location>
        <position position="241"/>
    </location>
    <ligand>
        <name>glycerol</name>
        <dbReference type="ChEBI" id="CHEBI:17754"/>
    </ligand>
</feature>
<dbReference type="Pfam" id="PF02782">
    <property type="entry name" value="FGGY_C"/>
    <property type="match status" value="1"/>
</dbReference>
<feature type="binding site" evidence="7">
    <location>
        <position position="80"/>
    </location>
    <ligand>
        <name>sn-glycerol 3-phosphate</name>
        <dbReference type="ChEBI" id="CHEBI:57597"/>
    </ligand>
</feature>
<feature type="binding site" evidence="7">
    <location>
        <position position="12"/>
    </location>
    <ligand>
        <name>ATP</name>
        <dbReference type="ChEBI" id="CHEBI:30616"/>
    </ligand>
</feature>
<accession>A0ABV1RDA8</accession>